<dbReference type="SUPFAM" id="SSF53474">
    <property type="entry name" value="alpha/beta-Hydrolases"/>
    <property type="match status" value="1"/>
</dbReference>
<accession>A0ABT6F2X0</accession>
<evidence type="ECO:0000259" key="5">
    <source>
        <dbReference type="Pfam" id="PF12146"/>
    </source>
</evidence>
<evidence type="ECO:0000256" key="3">
    <source>
        <dbReference type="ARBA" id="ARBA00023098"/>
    </source>
</evidence>
<organism evidence="6 7">
    <name type="scientific">Candidatus Synechococcus calcipolaris G9</name>
    <dbReference type="NCBI Taxonomy" id="1497997"/>
    <lineage>
        <taxon>Bacteria</taxon>
        <taxon>Bacillati</taxon>
        <taxon>Cyanobacteriota</taxon>
        <taxon>Cyanophyceae</taxon>
        <taxon>Synechococcales</taxon>
        <taxon>Synechococcaceae</taxon>
        <taxon>Synechococcus</taxon>
    </lineage>
</organism>
<evidence type="ECO:0000259" key="4">
    <source>
        <dbReference type="Pfam" id="PF07176"/>
    </source>
</evidence>
<keyword evidence="2" id="KW-0442">Lipid degradation</keyword>
<dbReference type="RefSeq" id="WP_277868048.1">
    <property type="nucleotide sequence ID" value="NZ_JAKKUT010000008.1"/>
</dbReference>
<evidence type="ECO:0000256" key="2">
    <source>
        <dbReference type="ARBA" id="ARBA00022963"/>
    </source>
</evidence>
<dbReference type="PANTHER" id="PTHR10272:SF13">
    <property type="entry name" value="POLY(ETHYLENE TEREPHTHALATE) HYDROLASE"/>
    <property type="match status" value="1"/>
</dbReference>
<evidence type="ECO:0000256" key="1">
    <source>
        <dbReference type="ARBA" id="ARBA00022801"/>
    </source>
</evidence>
<dbReference type="EMBL" id="JAKKUT010000008">
    <property type="protein sequence ID" value="MDG2992122.1"/>
    <property type="molecule type" value="Genomic_DNA"/>
</dbReference>
<keyword evidence="7" id="KW-1185">Reference proteome</keyword>
<evidence type="ECO:0000313" key="7">
    <source>
        <dbReference type="Proteomes" id="UP001154265"/>
    </source>
</evidence>
<dbReference type="Proteomes" id="UP001154265">
    <property type="component" value="Unassembled WGS sequence"/>
</dbReference>
<name>A0ABT6F2X0_9SYNE</name>
<sequence length="549" mass="59219">MRSPRGLRWLSALGLAASFWATPVLPAEQIELSYPPFGTFSIRTSDLETYARTGVASPELNFLLRLIPTDQTGEIQQNLNAAIDIEPTTITQVINSPIGRVLFERLGRVFKTGDGENGAKALATAMEVAAASPDGITVLTVLRGFPDKSIQIDGQFGLQAVGALFRAIQNEVEAVKFVERVATVQPTITLPNLPMPQQAGNYTWNKQTISFVNPQRGTQPIPADVYVPEGLTAPAPLIVISHGLASDRLSFAYLAEHLASQGFAVAAVTHPGSDANQIGHFLSGAPLDYQALPEDWVQRPLDLKYVIDTIAAQAPANPTWNINTNQVALFGQSMGGYTVLAAAGAVVNWPSIPQECKRIAEDSFSFNISLPLQCRIIAAQPPKTSVADPRVKAVIAVNPVASTLFGESGFAEIRVPTMLVAGSNDIFAPPLEEQIRPFTWLQHSSPKFLSVIQPGTHFSTIGVSSDGVLPVPQDLIGPNPELAQVGIKGLSSAFFKAFAANQPEFRPFLSQTFANNLSSEEDAFKFFIVDQLNVNQLNQVLSRDTLTNR</sequence>
<evidence type="ECO:0000313" key="6">
    <source>
        <dbReference type="EMBL" id="MDG2992122.1"/>
    </source>
</evidence>
<reference evidence="6" key="1">
    <citation type="journal article" date="2022" name="Genome Biol. Evol.">
        <title>A New Gene Family Diagnostic for Intracellular Biomineralization of Amorphous Ca Carbonates by Cyanobacteria.</title>
        <authorList>
            <person name="Benzerara K."/>
            <person name="Duprat E."/>
            <person name="Bitard-Feildel T."/>
            <person name="Caumes G."/>
            <person name="Cassier-Chauvat C."/>
            <person name="Chauvat F."/>
            <person name="Dezi M."/>
            <person name="Diop S.I."/>
            <person name="Gaschignard G."/>
            <person name="Gorgen S."/>
            <person name="Gugger M."/>
            <person name="Lopez-Garcia P."/>
            <person name="Millet M."/>
            <person name="Skouri-Panet F."/>
            <person name="Moreira D."/>
            <person name="Callebaut I."/>
        </authorList>
    </citation>
    <scope>NUCLEOTIDE SEQUENCE</scope>
    <source>
        <strain evidence="6">G9</strain>
    </source>
</reference>
<dbReference type="GO" id="GO:0016787">
    <property type="term" value="F:hydrolase activity"/>
    <property type="evidence" value="ECO:0007669"/>
    <property type="project" value="UniProtKB-KW"/>
</dbReference>
<dbReference type="Gene3D" id="3.40.50.1820">
    <property type="entry name" value="alpha/beta hydrolase"/>
    <property type="match status" value="1"/>
</dbReference>
<gene>
    <name evidence="6" type="ORF">L3556_14460</name>
</gene>
<feature type="domain" description="Serine aminopeptidase S33" evidence="5">
    <location>
        <begin position="234"/>
        <end position="343"/>
    </location>
</feature>
<dbReference type="InterPro" id="IPR010802">
    <property type="entry name" value="DUF1400"/>
</dbReference>
<keyword evidence="1 6" id="KW-0378">Hydrolase</keyword>
<dbReference type="InterPro" id="IPR022742">
    <property type="entry name" value="Hydrolase_4"/>
</dbReference>
<dbReference type="Pfam" id="PF07176">
    <property type="entry name" value="DUF1400"/>
    <property type="match status" value="1"/>
</dbReference>
<dbReference type="Pfam" id="PF12146">
    <property type="entry name" value="Hydrolase_4"/>
    <property type="match status" value="1"/>
</dbReference>
<protein>
    <submittedName>
        <fullName evidence="6">Alpha/beta hydrolase</fullName>
    </submittedName>
</protein>
<dbReference type="InterPro" id="IPR029058">
    <property type="entry name" value="AB_hydrolase_fold"/>
</dbReference>
<reference evidence="6" key="2">
    <citation type="submission" date="2022-01" db="EMBL/GenBank/DDBJ databases">
        <authorList>
            <person name="Zivanovic Y."/>
            <person name="Moreira D."/>
            <person name="Lopez-Garcia P."/>
        </authorList>
    </citation>
    <scope>NUCLEOTIDE SEQUENCE</scope>
    <source>
        <strain evidence="6">G9</strain>
    </source>
</reference>
<proteinExistence type="predicted"/>
<feature type="domain" description="DUF1400" evidence="4">
    <location>
        <begin position="27"/>
        <end position="153"/>
    </location>
</feature>
<comment type="caution">
    <text evidence="6">The sequence shown here is derived from an EMBL/GenBank/DDBJ whole genome shotgun (WGS) entry which is preliminary data.</text>
</comment>
<dbReference type="PANTHER" id="PTHR10272">
    <property type="entry name" value="PLATELET-ACTIVATING FACTOR ACETYLHYDROLASE"/>
    <property type="match status" value="1"/>
</dbReference>
<keyword evidence="3" id="KW-0443">Lipid metabolism</keyword>